<evidence type="ECO:0000259" key="2">
    <source>
        <dbReference type="Pfam" id="PF04909"/>
    </source>
</evidence>
<dbReference type="RefSeq" id="WP_425347228.1">
    <property type="nucleotide sequence ID" value="NZ_JBGUBD010000018.1"/>
</dbReference>
<gene>
    <name evidence="3" type="ORF">ACERK3_18725</name>
</gene>
<dbReference type="PANTHER" id="PTHR21240">
    <property type="entry name" value="2-AMINO-3-CARBOXYLMUCONATE-6-SEMIALDEHYDE DECARBOXYLASE"/>
    <property type="match status" value="1"/>
</dbReference>
<sequence length="245" mass="27055">MTDPIPTIIDVHAMLGVENHLRLDADALLEQMDRHGITAAITRPMGRELVWAWREGNDARLRHSEADRLRAWVTANPWAGNEAIDELRRCADRGAAGLFLHPARQGFMPIESVNMALVEQAASLNWPVMMQAGTYVYGDILAMAEVARRFPQTSFILGGGGFTDMWFEVPDAMAEHGNLLLETSLLWGDAILELVNAGFGDRLLFGSGAPRNHPEVVLNMLDRLDLPDAAHQAILGGNAQRVLTW</sequence>
<comment type="caution">
    <text evidence="3">The sequence shown here is derived from an EMBL/GenBank/DDBJ whole genome shotgun (WGS) entry which is preliminary data.</text>
</comment>
<evidence type="ECO:0000256" key="1">
    <source>
        <dbReference type="ARBA" id="ARBA00023239"/>
    </source>
</evidence>
<organism evidence="3 4">
    <name type="scientific">Natronomicrosphaera hydrolytica</name>
    <dbReference type="NCBI Taxonomy" id="3242702"/>
    <lineage>
        <taxon>Bacteria</taxon>
        <taxon>Pseudomonadati</taxon>
        <taxon>Planctomycetota</taxon>
        <taxon>Phycisphaerae</taxon>
        <taxon>Phycisphaerales</taxon>
        <taxon>Phycisphaeraceae</taxon>
        <taxon>Natronomicrosphaera</taxon>
    </lineage>
</organism>
<proteinExistence type="predicted"/>
<dbReference type="EMBL" id="JBGUBD010000018">
    <property type="protein sequence ID" value="MFA9480311.1"/>
    <property type="molecule type" value="Genomic_DNA"/>
</dbReference>
<dbReference type="Proteomes" id="UP001575105">
    <property type="component" value="Unassembled WGS sequence"/>
</dbReference>
<dbReference type="Gene3D" id="3.20.20.140">
    <property type="entry name" value="Metal-dependent hydrolases"/>
    <property type="match status" value="1"/>
</dbReference>
<evidence type="ECO:0000313" key="4">
    <source>
        <dbReference type="Proteomes" id="UP001575105"/>
    </source>
</evidence>
<feature type="domain" description="Amidohydrolase-related" evidence="2">
    <location>
        <begin position="62"/>
        <end position="243"/>
    </location>
</feature>
<dbReference type="PANTHER" id="PTHR21240:SF28">
    <property type="entry name" value="ISO-OROTATE DECARBOXYLASE (EUROFUNG)"/>
    <property type="match status" value="1"/>
</dbReference>
<evidence type="ECO:0000313" key="3">
    <source>
        <dbReference type="EMBL" id="MFA9480311.1"/>
    </source>
</evidence>
<keyword evidence="4" id="KW-1185">Reference proteome</keyword>
<protein>
    <submittedName>
        <fullName evidence="3">Amidohydrolase family protein</fullName>
    </submittedName>
</protein>
<dbReference type="InterPro" id="IPR032465">
    <property type="entry name" value="ACMSD"/>
</dbReference>
<reference evidence="3 4" key="1">
    <citation type="submission" date="2024-08" db="EMBL/GenBank/DDBJ databases">
        <title>Whole-genome sequencing of halo(alkali)philic microorganisms from hypersaline lakes.</title>
        <authorList>
            <person name="Sorokin D.Y."/>
            <person name="Merkel A.Y."/>
            <person name="Messina E."/>
            <person name="Yakimov M."/>
        </authorList>
    </citation>
    <scope>NUCLEOTIDE SEQUENCE [LARGE SCALE GENOMIC DNA]</scope>
    <source>
        <strain evidence="3 4">AB-hyl4</strain>
    </source>
</reference>
<dbReference type="InterPro" id="IPR006680">
    <property type="entry name" value="Amidohydro-rel"/>
</dbReference>
<keyword evidence="1" id="KW-0456">Lyase</keyword>
<accession>A0ABV4UBP0</accession>
<dbReference type="InterPro" id="IPR032466">
    <property type="entry name" value="Metal_Hydrolase"/>
</dbReference>
<name>A0ABV4UBP0_9BACT</name>
<dbReference type="Pfam" id="PF04909">
    <property type="entry name" value="Amidohydro_2"/>
    <property type="match status" value="1"/>
</dbReference>
<dbReference type="SUPFAM" id="SSF51556">
    <property type="entry name" value="Metallo-dependent hydrolases"/>
    <property type="match status" value="1"/>
</dbReference>